<keyword evidence="13" id="KW-1185">Reference proteome</keyword>
<dbReference type="AlphaFoldDB" id="A0AAE1ETS2"/>
<evidence type="ECO:0000256" key="8">
    <source>
        <dbReference type="ARBA" id="ARBA00023180"/>
    </source>
</evidence>
<comment type="similarity">
    <text evidence="2">Belongs to the glutamate-gated ion channel (TC 1.A.10.1) family.</text>
</comment>
<dbReference type="GO" id="GO:0050906">
    <property type="term" value="P:detection of stimulus involved in sensory perception"/>
    <property type="evidence" value="ECO:0007669"/>
    <property type="project" value="UniProtKB-ARBA"/>
</dbReference>
<name>A0AAE1ETS2_PETCI</name>
<dbReference type="SUPFAM" id="SSF53850">
    <property type="entry name" value="Periplasmic binding protein-like II"/>
    <property type="match status" value="1"/>
</dbReference>
<keyword evidence="6" id="KW-0472">Membrane</keyword>
<feature type="domain" description="Ionotropic glutamate receptor C-terminal" evidence="10">
    <location>
        <begin position="1"/>
        <end position="157"/>
    </location>
</feature>
<dbReference type="Gene3D" id="1.10.287.70">
    <property type="match status" value="1"/>
</dbReference>
<keyword evidence="3" id="KW-1003">Cell membrane</keyword>
<dbReference type="EMBL" id="JAWQEG010000379">
    <property type="protein sequence ID" value="KAK3891007.1"/>
    <property type="molecule type" value="Genomic_DNA"/>
</dbReference>
<evidence type="ECO:0000256" key="7">
    <source>
        <dbReference type="ARBA" id="ARBA00023170"/>
    </source>
</evidence>
<evidence type="ECO:0000313" key="11">
    <source>
        <dbReference type="EMBL" id="KAK3861434.1"/>
    </source>
</evidence>
<keyword evidence="5" id="KW-1133">Transmembrane helix</keyword>
<protein>
    <recommendedName>
        <fullName evidence="10">Ionotropic glutamate receptor C-terminal domain-containing protein</fullName>
    </recommendedName>
</protein>
<evidence type="ECO:0000259" key="10">
    <source>
        <dbReference type="Pfam" id="PF00060"/>
    </source>
</evidence>
<evidence type="ECO:0000256" key="2">
    <source>
        <dbReference type="ARBA" id="ARBA00008685"/>
    </source>
</evidence>
<comment type="subcellular location">
    <subcellularLocation>
        <location evidence="1">Cell membrane</location>
        <topology evidence="1">Multi-pass membrane protein</topology>
    </subcellularLocation>
</comment>
<evidence type="ECO:0000256" key="6">
    <source>
        <dbReference type="ARBA" id="ARBA00023136"/>
    </source>
</evidence>
<keyword evidence="8" id="KW-0325">Glycoprotein</keyword>
<proteinExistence type="inferred from homology"/>
<dbReference type="PANTHER" id="PTHR42643">
    <property type="entry name" value="IONOTROPIC RECEPTOR 20A-RELATED"/>
    <property type="match status" value="1"/>
</dbReference>
<dbReference type="PANTHER" id="PTHR42643:SF24">
    <property type="entry name" value="IONOTROPIC RECEPTOR 60A"/>
    <property type="match status" value="1"/>
</dbReference>
<keyword evidence="7" id="KW-0675">Receptor</keyword>
<sequence>MVGTWLVTSLILCTAYQGVLTSMLAAPSVNIPVNSLEDLVSYRRIPYAYEYGTALHQLFMVISDDYSATSQCNFYIAREIIWVNHMAFVFPKKSRLIPEINKWVGILKESGLFAYYVGQFTSNATHCLVPPGKEDGVTTLVLSLTDFAGIFTVLGVGESRQRFLTGQVL</sequence>
<keyword evidence="4" id="KW-0812">Transmembrane</keyword>
<dbReference type="GO" id="GO:0015276">
    <property type="term" value="F:ligand-gated monoatomic ion channel activity"/>
    <property type="evidence" value="ECO:0007669"/>
    <property type="project" value="InterPro"/>
</dbReference>
<dbReference type="GO" id="GO:0005886">
    <property type="term" value="C:plasma membrane"/>
    <property type="evidence" value="ECO:0007669"/>
    <property type="project" value="UniProtKB-SubCell"/>
</dbReference>
<dbReference type="InterPro" id="IPR001320">
    <property type="entry name" value="Iontro_rcpt_C"/>
</dbReference>
<comment type="caution">
    <text evidence="11">The sequence shown here is derived from an EMBL/GenBank/DDBJ whole genome shotgun (WGS) entry which is preliminary data.</text>
</comment>
<evidence type="ECO:0000313" key="12">
    <source>
        <dbReference type="EMBL" id="KAK3891007.1"/>
    </source>
</evidence>
<dbReference type="Proteomes" id="UP001286313">
    <property type="component" value="Unassembled WGS sequence"/>
</dbReference>
<dbReference type="Pfam" id="PF00060">
    <property type="entry name" value="Lig_chan"/>
    <property type="match status" value="1"/>
</dbReference>
<dbReference type="EMBL" id="JAWQEG010004489">
    <property type="protein sequence ID" value="KAK3861434.1"/>
    <property type="molecule type" value="Genomic_DNA"/>
</dbReference>
<organism evidence="11 13">
    <name type="scientific">Petrolisthes cinctipes</name>
    <name type="common">Flat porcelain crab</name>
    <dbReference type="NCBI Taxonomy" id="88211"/>
    <lineage>
        <taxon>Eukaryota</taxon>
        <taxon>Metazoa</taxon>
        <taxon>Ecdysozoa</taxon>
        <taxon>Arthropoda</taxon>
        <taxon>Crustacea</taxon>
        <taxon>Multicrustacea</taxon>
        <taxon>Malacostraca</taxon>
        <taxon>Eumalacostraca</taxon>
        <taxon>Eucarida</taxon>
        <taxon>Decapoda</taxon>
        <taxon>Pleocyemata</taxon>
        <taxon>Anomura</taxon>
        <taxon>Galatheoidea</taxon>
        <taxon>Porcellanidae</taxon>
        <taxon>Petrolisthes</taxon>
    </lineage>
</organism>
<evidence type="ECO:0000256" key="3">
    <source>
        <dbReference type="ARBA" id="ARBA00022475"/>
    </source>
</evidence>
<reference evidence="11" key="1">
    <citation type="submission" date="2023-10" db="EMBL/GenBank/DDBJ databases">
        <title>Genome assemblies of two species of porcelain crab, Petrolisthes cinctipes and Petrolisthes manimaculis (Anomura: Porcellanidae).</title>
        <authorList>
            <person name="Angst P."/>
        </authorList>
    </citation>
    <scope>NUCLEOTIDE SEQUENCE</scope>
    <source>
        <strain evidence="11">PB745_01</strain>
        <tissue evidence="11">Gill</tissue>
    </source>
</reference>
<evidence type="ECO:0000256" key="1">
    <source>
        <dbReference type="ARBA" id="ARBA00004651"/>
    </source>
</evidence>
<feature type="signal peptide" evidence="9">
    <location>
        <begin position="1"/>
        <end position="21"/>
    </location>
</feature>
<evidence type="ECO:0000313" key="13">
    <source>
        <dbReference type="Proteomes" id="UP001286313"/>
    </source>
</evidence>
<dbReference type="InterPro" id="IPR052192">
    <property type="entry name" value="Insect_Ionotropic_Sensory_Rcpt"/>
</dbReference>
<evidence type="ECO:0000256" key="9">
    <source>
        <dbReference type="SAM" id="SignalP"/>
    </source>
</evidence>
<evidence type="ECO:0000256" key="5">
    <source>
        <dbReference type="ARBA" id="ARBA00022989"/>
    </source>
</evidence>
<accession>A0AAE1ETS2</accession>
<keyword evidence="9" id="KW-0732">Signal</keyword>
<gene>
    <name evidence="12" type="ORF">Pcinc_005088</name>
    <name evidence="11" type="ORF">Pcinc_032604</name>
</gene>
<feature type="chain" id="PRO_5042442774" description="Ionotropic glutamate receptor C-terminal domain-containing protein" evidence="9">
    <location>
        <begin position="22"/>
        <end position="169"/>
    </location>
</feature>
<evidence type="ECO:0000256" key="4">
    <source>
        <dbReference type="ARBA" id="ARBA00022692"/>
    </source>
</evidence>